<organism evidence="2 3">
    <name type="scientific">Drosophila willistoni</name>
    <name type="common">Fruit fly</name>
    <dbReference type="NCBI Taxonomy" id="7260"/>
    <lineage>
        <taxon>Eukaryota</taxon>
        <taxon>Metazoa</taxon>
        <taxon>Ecdysozoa</taxon>
        <taxon>Arthropoda</taxon>
        <taxon>Hexapoda</taxon>
        <taxon>Insecta</taxon>
        <taxon>Pterygota</taxon>
        <taxon>Neoptera</taxon>
        <taxon>Endopterygota</taxon>
        <taxon>Diptera</taxon>
        <taxon>Brachycera</taxon>
        <taxon>Muscomorpha</taxon>
        <taxon>Ephydroidea</taxon>
        <taxon>Drosophilidae</taxon>
        <taxon>Drosophila</taxon>
        <taxon>Sophophora</taxon>
    </lineage>
</organism>
<reference evidence="2 3" key="1">
    <citation type="journal article" date="2007" name="Nature">
        <title>Evolution of genes and genomes on the Drosophila phylogeny.</title>
        <authorList>
            <consortium name="Drosophila 12 Genomes Consortium"/>
            <person name="Clark A.G."/>
            <person name="Eisen M.B."/>
            <person name="Smith D.R."/>
            <person name="Bergman C.M."/>
            <person name="Oliver B."/>
            <person name="Markow T.A."/>
            <person name="Kaufman T.C."/>
            <person name="Kellis M."/>
            <person name="Gelbart W."/>
            <person name="Iyer V.N."/>
            <person name="Pollard D.A."/>
            <person name="Sackton T.B."/>
            <person name="Larracuente A.M."/>
            <person name="Singh N.D."/>
            <person name="Abad J.P."/>
            <person name="Abt D.N."/>
            <person name="Adryan B."/>
            <person name="Aguade M."/>
            <person name="Akashi H."/>
            <person name="Anderson W.W."/>
            <person name="Aquadro C.F."/>
            <person name="Ardell D.H."/>
            <person name="Arguello R."/>
            <person name="Artieri C.G."/>
            <person name="Barbash D.A."/>
            <person name="Barker D."/>
            <person name="Barsanti P."/>
            <person name="Batterham P."/>
            <person name="Batzoglou S."/>
            <person name="Begun D."/>
            <person name="Bhutkar A."/>
            <person name="Blanco E."/>
            <person name="Bosak S.A."/>
            <person name="Bradley R.K."/>
            <person name="Brand A.D."/>
            <person name="Brent M.R."/>
            <person name="Brooks A.N."/>
            <person name="Brown R.H."/>
            <person name="Butlin R.K."/>
            <person name="Caggese C."/>
            <person name="Calvi B.R."/>
            <person name="Bernardo de Carvalho A."/>
            <person name="Caspi A."/>
            <person name="Castrezana S."/>
            <person name="Celniker S.E."/>
            <person name="Chang J.L."/>
            <person name="Chapple C."/>
            <person name="Chatterji S."/>
            <person name="Chinwalla A."/>
            <person name="Civetta A."/>
            <person name="Clifton S.W."/>
            <person name="Comeron J.M."/>
            <person name="Costello J.C."/>
            <person name="Coyne J.A."/>
            <person name="Daub J."/>
            <person name="David R.G."/>
            <person name="Delcher A.L."/>
            <person name="Delehaunty K."/>
            <person name="Do C.B."/>
            <person name="Ebling H."/>
            <person name="Edwards K."/>
            <person name="Eickbush T."/>
            <person name="Evans J.D."/>
            <person name="Filipski A."/>
            <person name="Findeiss S."/>
            <person name="Freyhult E."/>
            <person name="Fulton L."/>
            <person name="Fulton R."/>
            <person name="Garcia A.C."/>
            <person name="Gardiner A."/>
            <person name="Garfield D.A."/>
            <person name="Garvin B.E."/>
            <person name="Gibson G."/>
            <person name="Gilbert D."/>
            <person name="Gnerre S."/>
            <person name="Godfrey J."/>
            <person name="Good R."/>
            <person name="Gotea V."/>
            <person name="Gravely B."/>
            <person name="Greenberg A.J."/>
            <person name="Griffiths-Jones S."/>
            <person name="Gross S."/>
            <person name="Guigo R."/>
            <person name="Gustafson E.A."/>
            <person name="Haerty W."/>
            <person name="Hahn M.W."/>
            <person name="Halligan D.L."/>
            <person name="Halpern A.L."/>
            <person name="Halter G.M."/>
            <person name="Han M.V."/>
            <person name="Heger A."/>
            <person name="Hillier L."/>
            <person name="Hinrichs A.S."/>
            <person name="Holmes I."/>
            <person name="Hoskins R.A."/>
            <person name="Hubisz M.J."/>
            <person name="Hultmark D."/>
            <person name="Huntley M.A."/>
            <person name="Jaffe D.B."/>
            <person name="Jagadeeshan S."/>
            <person name="Jeck W.R."/>
            <person name="Johnson J."/>
            <person name="Jones C.D."/>
            <person name="Jordan W.C."/>
            <person name="Karpen G.H."/>
            <person name="Kataoka E."/>
            <person name="Keightley P.D."/>
            <person name="Kheradpour P."/>
            <person name="Kirkness E.F."/>
            <person name="Koerich L.B."/>
            <person name="Kristiansen K."/>
            <person name="Kudrna D."/>
            <person name="Kulathinal R.J."/>
            <person name="Kumar S."/>
            <person name="Kwok R."/>
            <person name="Lander E."/>
            <person name="Langley C.H."/>
            <person name="Lapoint R."/>
            <person name="Lazzaro B.P."/>
            <person name="Lee S.J."/>
            <person name="Levesque L."/>
            <person name="Li R."/>
            <person name="Lin C.F."/>
            <person name="Lin M.F."/>
            <person name="Lindblad-Toh K."/>
            <person name="Llopart A."/>
            <person name="Long M."/>
            <person name="Low L."/>
            <person name="Lozovsky E."/>
            <person name="Lu J."/>
            <person name="Luo M."/>
            <person name="Machado C.A."/>
            <person name="Makalowski W."/>
            <person name="Marzo M."/>
            <person name="Matsuda M."/>
            <person name="Matzkin L."/>
            <person name="McAllister B."/>
            <person name="McBride C.S."/>
            <person name="McKernan B."/>
            <person name="McKernan K."/>
            <person name="Mendez-Lago M."/>
            <person name="Minx P."/>
            <person name="Mollenhauer M.U."/>
            <person name="Montooth K."/>
            <person name="Mount S.M."/>
            <person name="Mu X."/>
            <person name="Myers E."/>
            <person name="Negre B."/>
            <person name="Newfeld S."/>
            <person name="Nielsen R."/>
            <person name="Noor M.A."/>
            <person name="O'Grady P."/>
            <person name="Pachter L."/>
            <person name="Papaceit M."/>
            <person name="Parisi M.J."/>
            <person name="Parisi M."/>
            <person name="Parts L."/>
            <person name="Pedersen J.S."/>
            <person name="Pesole G."/>
            <person name="Phillippy A.M."/>
            <person name="Ponting C.P."/>
            <person name="Pop M."/>
            <person name="Porcelli D."/>
            <person name="Powell J.R."/>
            <person name="Prohaska S."/>
            <person name="Pruitt K."/>
            <person name="Puig M."/>
            <person name="Quesneville H."/>
            <person name="Ram K.R."/>
            <person name="Rand D."/>
            <person name="Rasmussen M.D."/>
            <person name="Reed L.K."/>
            <person name="Reenan R."/>
            <person name="Reily A."/>
            <person name="Remington K.A."/>
            <person name="Rieger T.T."/>
            <person name="Ritchie M.G."/>
            <person name="Robin C."/>
            <person name="Rogers Y.H."/>
            <person name="Rohde C."/>
            <person name="Rozas J."/>
            <person name="Rubenfield M.J."/>
            <person name="Ruiz A."/>
            <person name="Russo S."/>
            <person name="Salzberg S.L."/>
            <person name="Sanchez-Gracia A."/>
            <person name="Saranga D.J."/>
            <person name="Sato H."/>
            <person name="Schaeffer S.W."/>
            <person name="Schatz M.C."/>
            <person name="Schlenke T."/>
            <person name="Schwartz R."/>
            <person name="Segarra C."/>
            <person name="Singh R.S."/>
            <person name="Sirot L."/>
            <person name="Sirota M."/>
            <person name="Sisneros N.B."/>
            <person name="Smith C.D."/>
            <person name="Smith T.F."/>
            <person name="Spieth J."/>
            <person name="Stage D.E."/>
            <person name="Stark A."/>
            <person name="Stephan W."/>
            <person name="Strausberg R.L."/>
            <person name="Strempel S."/>
            <person name="Sturgill D."/>
            <person name="Sutton G."/>
            <person name="Sutton G.G."/>
            <person name="Tao W."/>
            <person name="Teichmann S."/>
            <person name="Tobari Y.N."/>
            <person name="Tomimura Y."/>
            <person name="Tsolas J.M."/>
            <person name="Valente V.L."/>
            <person name="Venter E."/>
            <person name="Venter J.C."/>
            <person name="Vicario S."/>
            <person name="Vieira F.G."/>
            <person name="Vilella A.J."/>
            <person name="Villasante A."/>
            <person name="Walenz B."/>
            <person name="Wang J."/>
            <person name="Wasserman M."/>
            <person name="Watts T."/>
            <person name="Wilson D."/>
            <person name="Wilson R.K."/>
            <person name="Wing R.A."/>
            <person name="Wolfner M.F."/>
            <person name="Wong A."/>
            <person name="Wong G.K."/>
            <person name="Wu C.I."/>
            <person name="Wu G."/>
            <person name="Yamamoto D."/>
            <person name="Yang H.P."/>
            <person name="Yang S.P."/>
            <person name="Yorke J.A."/>
            <person name="Yoshida K."/>
            <person name="Zdobnov E."/>
            <person name="Zhang P."/>
            <person name="Zhang Y."/>
            <person name="Zimin A.V."/>
            <person name="Baldwin J."/>
            <person name="Abdouelleil A."/>
            <person name="Abdulkadir J."/>
            <person name="Abebe A."/>
            <person name="Abera B."/>
            <person name="Abreu J."/>
            <person name="Acer S.C."/>
            <person name="Aftuck L."/>
            <person name="Alexander A."/>
            <person name="An P."/>
            <person name="Anderson E."/>
            <person name="Anderson S."/>
            <person name="Arachi H."/>
            <person name="Azer M."/>
            <person name="Bachantsang P."/>
            <person name="Barry A."/>
            <person name="Bayul T."/>
            <person name="Berlin A."/>
            <person name="Bessette D."/>
            <person name="Bloom T."/>
            <person name="Blye J."/>
            <person name="Boguslavskiy L."/>
            <person name="Bonnet C."/>
            <person name="Boukhgalter B."/>
            <person name="Bourzgui I."/>
            <person name="Brown A."/>
            <person name="Cahill P."/>
            <person name="Channer S."/>
            <person name="Cheshatsang Y."/>
            <person name="Chuda L."/>
            <person name="Citroen M."/>
            <person name="Collymore A."/>
            <person name="Cooke P."/>
            <person name="Costello M."/>
            <person name="D'Aco K."/>
            <person name="Daza R."/>
            <person name="De Haan G."/>
            <person name="DeGray S."/>
            <person name="DeMaso C."/>
            <person name="Dhargay N."/>
            <person name="Dooley K."/>
            <person name="Dooley E."/>
            <person name="Doricent M."/>
            <person name="Dorje P."/>
            <person name="Dorjee K."/>
            <person name="Dupes A."/>
            <person name="Elong R."/>
            <person name="Falk J."/>
            <person name="Farina A."/>
            <person name="Faro S."/>
            <person name="Ferguson D."/>
            <person name="Fisher S."/>
            <person name="Foley C.D."/>
            <person name="Franke A."/>
            <person name="Friedrich D."/>
            <person name="Gadbois L."/>
            <person name="Gearin G."/>
            <person name="Gearin C.R."/>
            <person name="Giannoukos G."/>
            <person name="Goode T."/>
            <person name="Graham J."/>
            <person name="Grandbois E."/>
            <person name="Grewal S."/>
            <person name="Gyaltsen K."/>
            <person name="Hafez N."/>
            <person name="Hagos B."/>
            <person name="Hall J."/>
            <person name="Henson C."/>
            <person name="Hollinger A."/>
            <person name="Honan T."/>
            <person name="Huard M.D."/>
            <person name="Hughes L."/>
            <person name="Hurhula B."/>
            <person name="Husby M.E."/>
            <person name="Kamat A."/>
            <person name="Kanga B."/>
            <person name="Kashin S."/>
            <person name="Khazanovich D."/>
            <person name="Kisner P."/>
            <person name="Lance K."/>
            <person name="Lara M."/>
            <person name="Lee W."/>
            <person name="Lennon N."/>
            <person name="Letendre F."/>
            <person name="LeVine R."/>
            <person name="Lipovsky A."/>
            <person name="Liu X."/>
            <person name="Liu J."/>
            <person name="Liu S."/>
            <person name="Lokyitsang T."/>
            <person name="Lokyitsang Y."/>
            <person name="Lubonja R."/>
            <person name="Lui A."/>
            <person name="MacDonald P."/>
            <person name="Magnisalis V."/>
            <person name="Maru K."/>
            <person name="Matthews C."/>
            <person name="McCusker W."/>
            <person name="McDonough S."/>
            <person name="Mehta T."/>
            <person name="Meldrim J."/>
            <person name="Meneus L."/>
            <person name="Mihai O."/>
            <person name="Mihalev A."/>
            <person name="Mihova T."/>
            <person name="Mittelman R."/>
            <person name="Mlenga V."/>
            <person name="Montmayeur A."/>
            <person name="Mulrain L."/>
            <person name="Navidi A."/>
            <person name="Naylor J."/>
            <person name="Negash T."/>
            <person name="Nguyen T."/>
            <person name="Nguyen N."/>
            <person name="Nicol R."/>
            <person name="Norbu C."/>
            <person name="Norbu N."/>
            <person name="Novod N."/>
            <person name="O'Neill B."/>
            <person name="Osman S."/>
            <person name="Markiewicz E."/>
            <person name="Oyono O.L."/>
            <person name="Patti C."/>
            <person name="Phunkhang P."/>
            <person name="Pierre F."/>
            <person name="Priest M."/>
            <person name="Raghuraman S."/>
            <person name="Rege F."/>
            <person name="Reyes R."/>
            <person name="Rise C."/>
            <person name="Rogov P."/>
            <person name="Ross K."/>
            <person name="Ryan E."/>
            <person name="Settipalli S."/>
            <person name="Shea T."/>
            <person name="Sherpa N."/>
            <person name="Shi L."/>
            <person name="Shih D."/>
            <person name="Sparrow T."/>
            <person name="Spaulding J."/>
            <person name="Stalker J."/>
            <person name="Stange-Thomann N."/>
            <person name="Stavropoulos S."/>
            <person name="Stone C."/>
            <person name="Strader C."/>
            <person name="Tesfaye S."/>
            <person name="Thomson T."/>
            <person name="Thoulutsang Y."/>
            <person name="Thoulutsang D."/>
            <person name="Topham K."/>
            <person name="Topping I."/>
            <person name="Tsamla T."/>
            <person name="Vassiliev H."/>
            <person name="Vo A."/>
            <person name="Wangchuk T."/>
            <person name="Wangdi T."/>
            <person name="Weiand M."/>
            <person name="Wilkinson J."/>
            <person name="Wilson A."/>
            <person name="Yadav S."/>
            <person name="Young G."/>
            <person name="Yu Q."/>
            <person name="Zembek L."/>
            <person name="Zhong D."/>
            <person name="Zimmer A."/>
            <person name="Zwirko Z."/>
            <person name="Jaffe D.B."/>
            <person name="Alvarez P."/>
            <person name="Brockman W."/>
            <person name="Butler J."/>
            <person name="Chin C."/>
            <person name="Gnerre S."/>
            <person name="Grabherr M."/>
            <person name="Kleber M."/>
            <person name="Mauceli E."/>
            <person name="MacCallum I."/>
        </authorList>
    </citation>
    <scope>NUCLEOTIDE SEQUENCE [LARGE SCALE GENOMIC DNA]</scope>
    <source>
        <strain evidence="3">Tucson 14030-0811.24</strain>
    </source>
</reference>
<sequence length="368" mass="42339">MDLVIEDPKEPYEEGVYVQESSVPLNDKVEQEKEQIPRDLDKTPSDQEDTEKKWKRTTIANEVKLLPYIGGKDVNIEKIVKRDISIATIEDIKNHELEDEISTSETTSESENGENLTRLSFADTIFAALEDMPNVSELSLSVEEDEIERRSQSFISTKSVDTGHFVDPLTGESLHSSSETYIESLNEEVEQYIADDSDSYVTLSLSDLPMDDLPTPRRRTNNQSDEYDPNLLNFNLAQTVVRDYSSIPSGNLDVGQVSEQIVSDFLHILLKSVVNEADTAISKALLTQRLDIVKLYQELEKVVEQHLVEKYRNTALNLKTVEYCRRNNMLHHIEDRSFYTEIMNRHRYFQTLLRLDLLRKRVAETKIC</sequence>
<feature type="compositionally biased region" description="Basic and acidic residues" evidence="1">
    <location>
        <begin position="1"/>
        <end position="12"/>
    </location>
</feature>
<accession>A0A0Q9X4C4</accession>
<dbReference type="EMBL" id="CH964154">
    <property type="protein sequence ID" value="KRF99159.1"/>
    <property type="molecule type" value="Genomic_DNA"/>
</dbReference>
<proteinExistence type="predicted"/>
<gene>
    <name evidence="2" type="primary">Dwil\GK26854</name>
    <name evidence="2" type="ORF">Dwil_GK26854</name>
</gene>
<dbReference type="Proteomes" id="UP000007798">
    <property type="component" value="Unassembled WGS sequence"/>
</dbReference>
<name>A0A0Q9X4C4_DROWI</name>
<feature type="compositionally biased region" description="Basic and acidic residues" evidence="1">
    <location>
        <begin position="27"/>
        <end position="45"/>
    </location>
</feature>
<evidence type="ECO:0000313" key="2">
    <source>
        <dbReference type="EMBL" id="KRF99159.1"/>
    </source>
</evidence>
<keyword evidence="3" id="KW-1185">Reference proteome</keyword>
<evidence type="ECO:0000313" key="3">
    <source>
        <dbReference type="Proteomes" id="UP000007798"/>
    </source>
</evidence>
<dbReference type="AlphaFoldDB" id="A0A0Q9X4C4"/>
<evidence type="ECO:0000256" key="1">
    <source>
        <dbReference type="SAM" id="MobiDB-lite"/>
    </source>
</evidence>
<protein>
    <submittedName>
        <fullName evidence="2">Uncharacterized protein</fullName>
    </submittedName>
</protein>
<dbReference type="InParanoid" id="A0A0Q9X4C4"/>
<feature type="region of interest" description="Disordered" evidence="1">
    <location>
        <begin position="1"/>
        <end position="53"/>
    </location>
</feature>